<dbReference type="EMBL" id="FOJI01000009">
    <property type="protein sequence ID" value="SEW31102.1"/>
    <property type="molecule type" value="Genomic_DNA"/>
</dbReference>
<dbReference type="RefSeq" id="WP_092454477.1">
    <property type="nucleotide sequence ID" value="NZ_FOJI01000009.1"/>
</dbReference>
<organism evidence="2 3">
    <name type="scientific">[Clostridium] fimetarium</name>
    <dbReference type="NCBI Taxonomy" id="99656"/>
    <lineage>
        <taxon>Bacteria</taxon>
        <taxon>Bacillati</taxon>
        <taxon>Bacillota</taxon>
        <taxon>Clostridia</taxon>
        <taxon>Lachnospirales</taxon>
        <taxon>Lachnospiraceae</taxon>
    </lineage>
</organism>
<dbReference type="STRING" id="99656.SAMN05421659_109119"/>
<dbReference type="CDD" id="cd04301">
    <property type="entry name" value="NAT_SF"/>
    <property type="match status" value="1"/>
</dbReference>
<sequence>MELRLENENDYFEVESLTRDAFWNVYRPGCNEHLVLHDLRNSDSFIKELDYVCLENNQIVGNIVYSKMYSGLGKNMSSEVIAFGPISVHPDYQKTGIGKKMIKYTANIAKEMGFKAILITGNNKYYNPLGFVSASKHNIYLPGLSEQEEASFFMAKELEEGYLIKNSGVYDFDRCFEVEEDALETFEKKFPAKVKREARKTDLVLK</sequence>
<keyword evidence="3" id="KW-1185">Reference proteome</keyword>
<dbReference type="GO" id="GO:0016747">
    <property type="term" value="F:acyltransferase activity, transferring groups other than amino-acyl groups"/>
    <property type="evidence" value="ECO:0007669"/>
    <property type="project" value="InterPro"/>
</dbReference>
<dbReference type="AlphaFoldDB" id="A0A1I0QVS5"/>
<dbReference type="PROSITE" id="PS51186">
    <property type="entry name" value="GNAT"/>
    <property type="match status" value="1"/>
</dbReference>
<gene>
    <name evidence="2" type="ORF">SAMN05421659_109119</name>
</gene>
<dbReference type="Proteomes" id="UP000199701">
    <property type="component" value="Unassembled WGS sequence"/>
</dbReference>
<evidence type="ECO:0000259" key="1">
    <source>
        <dbReference type="PROSITE" id="PS51186"/>
    </source>
</evidence>
<dbReference type="OrthoDB" id="9797178at2"/>
<name>A0A1I0QVS5_9FIRM</name>
<dbReference type="InterPro" id="IPR000182">
    <property type="entry name" value="GNAT_dom"/>
</dbReference>
<reference evidence="2 3" key="1">
    <citation type="submission" date="2016-10" db="EMBL/GenBank/DDBJ databases">
        <authorList>
            <person name="de Groot N.N."/>
        </authorList>
    </citation>
    <scope>NUCLEOTIDE SEQUENCE [LARGE SCALE GENOMIC DNA]</scope>
    <source>
        <strain evidence="2 3">DSM 9179</strain>
    </source>
</reference>
<protein>
    <recommendedName>
        <fullName evidence="1">N-acetyltransferase domain-containing protein</fullName>
    </recommendedName>
</protein>
<accession>A0A1I0QVS5</accession>
<evidence type="ECO:0000313" key="3">
    <source>
        <dbReference type="Proteomes" id="UP000199701"/>
    </source>
</evidence>
<dbReference type="SUPFAM" id="SSF55729">
    <property type="entry name" value="Acyl-CoA N-acyltransferases (Nat)"/>
    <property type="match status" value="1"/>
</dbReference>
<dbReference type="Gene3D" id="3.40.630.30">
    <property type="match status" value="1"/>
</dbReference>
<feature type="domain" description="N-acetyltransferase" evidence="1">
    <location>
        <begin position="1"/>
        <end position="159"/>
    </location>
</feature>
<evidence type="ECO:0000313" key="2">
    <source>
        <dbReference type="EMBL" id="SEW31102.1"/>
    </source>
</evidence>
<dbReference type="Pfam" id="PF00583">
    <property type="entry name" value="Acetyltransf_1"/>
    <property type="match status" value="1"/>
</dbReference>
<dbReference type="InterPro" id="IPR016181">
    <property type="entry name" value="Acyl_CoA_acyltransferase"/>
</dbReference>
<proteinExistence type="predicted"/>